<comment type="caution">
    <text evidence="1">The sequence shown here is derived from an EMBL/GenBank/DDBJ whole genome shotgun (WGS) entry which is preliminary data.</text>
</comment>
<organism evidence="1">
    <name type="scientific">marine sediment metagenome</name>
    <dbReference type="NCBI Taxonomy" id="412755"/>
    <lineage>
        <taxon>unclassified sequences</taxon>
        <taxon>metagenomes</taxon>
        <taxon>ecological metagenomes</taxon>
    </lineage>
</organism>
<name>A0A0F9EMC1_9ZZZZ</name>
<gene>
    <name evidence="1" type="ORF">LCGC14_2135430</name>
</gene>
<reference evidence="1" key="1">
    <citation type="journal article" date="2015" name="Nature">
        <title>Complex archaea that bridge the gap between prokaryotes and eukaryotes.</title>
        <authorList>
            <person name="Spang A."/>
            <person name="Saw J.H."/>
            <person name="Jorgensen S.L."/>
            <person name="Zaremba-Niedzwiedzka K."/>
            <person name="Martijn J."/>
            <person name="Lind A.E."/>
            <person name="van Eijk R."/>
            <person name="Schleper C."/>
            <person name="Guy L."/>
            <person name="Ettema T.J."/>
        </authorList>
    </citation>
    <scope>NUCLEOTIDE SEQUENCE</scope>
</reference>
<evidence type="ECO:0000313" key="1">
    <source>
        <dbReference type="EMBL" id="KKL67391.1"/>
    </source>
</evidence>
<dbReference type="EMBL" id="LAZR01026874">
    <property type="protein sequence ID" value="KKL67391.1"/>
    <property type="molecule type" value="Genomic_DNA"/>
</dbReference>
<sequence length="74" mass="8412">MPMKNYVSAKIVKGEPMDECTFLRDFKGEASSNRETRPGYHVIYPDGYDSWSPKEAFDNSHREITPGELTLITG</sequence>
<protein>
    <submittedName>
        <fullName evidence="1">Uncharacterized protein</fullName>
    </submittedName>
</protein>
<proteinExistence type="predicted"/>
<dbReference type="AlphaFoldDB" id="A0A0F9EMC1"/>
<accession>A0A0F9EMC1</accession>